<dbReference type="AlphaFoldDB" id="A0A2T9Y9R8"/>
<dbReference type="SUPFAM" id="SSF53720">
    <property type="entry name" value="ALDH-like"/>
    <property type="match status" value="1"/>
</dbReference>
<accession>A0A2T9Y9R8</accession>
<dbReference type="InterPro" id="IPR016161">
    <property type="entry name" value="Ald_DH/histidinol_DH"/>
</dbReference>
<evidence type="ECO:0000313" key="8">
    <source>
        <dbReference type="Proteomes" id="UP000245699"/>
    </source>
</evidence>
<dbReference type="Pfam" id="PF00171">
    <property type="entry name" value="Aldedh"/>
    <property type="match status" value="1"/>
</dbReference>
<sequence length="538" mass="59109">MTNGNVIEYTPLDQIPKIVEDLRASFATGITRNVEFRKQQLMKLFDMINDNKEILADCLKADLNMTKGEAYASNIEPAMYEIGYMLENMDQWLKPTYPSLAHQPSYMGGDICIQKVPQGVVFLISPWNYPVRLTLIPLIGAIASGNVALVKQSELSVNTTSVISRLLKEYMDERVVRIVNGGAEETTVLLDQRADHLFYTGSGAIGKIVAAAAAKNLCKTTLELGGKCPAAVFGVKSKDSLEVIARRIIWGKFYNCGQTCVGVDYVLVEKSICDNLVSELLNAVNEFYGSNPINSPDFGRIINKRQFSRLVGLLSKSKGTINTYNNDKLVSGTSTELNLNSDFGCDEGNLFVPPTIVTNVQPGDSLLSGELFGPILPVVAVDDVQSAIDFINSMDYPLALYSFNEDVDQAKLVGECTRSGSFVVNDTMIHTACHSIPFGGFGPSGLGSYFGLASIETFTHGKSTMIGRLNYPPKNLDSLRFPPYSGSENEWKGVASKAFIYPTWRSLRSSFISKMLTYIPGWRTFSILPIAVSRLTKK</sequence>
<name>A0A2T9Y9R8_9FUNG</name>
<dbReference type="PIRSF" id="PIRSF036492">
    <property type="entry name" value="ALDH"/>
    <property type="match status" value="1"/>
</dbReference>
<protein>
    <recommendedName>
        <fullName evidence="4">Aldehyde dehydrogenase</fullName>
    </recommendedName>
</protein>
<feature type="active site" evidence="5">
    <location>
        <position position="260"/>
    </location>
</feature>
<proteinExistence type="inferred from homology"/>
<gene>
    <name evidence="7" type="ORF">BB559_005247</name>
</gene>
<organism evidence="7 8">
    <name type="scientific">Furculomyces boomerangus</name>
    <dbReference type="NCBI Taxonomy" id="61424"/>
    <lineage>
        <taxon>Eukaryota</taxon>
        <taxon>Fungi</taxon>
        <taxon>Fungi incertae sedis</taxon>
        <taxon>Zoopagomycota</taxon>
        <taxon>Kickxellomycotina</taxon>
        <taxon>Harpellomycetes</taxon>
        <taxon>Harpellales</taxon>
        <taxon>Harpellaceae</taxon>
        <taxon>Furculomyces</taxon>
    </lineage>
</organism>
<reference evidence="7 8" key="1">
    <citation type="journal article" date="2018" name="MBio">
        <title>Comparative Genomics Reveals the Core Gene Toolbox for the Fungus-Insect Symbiosis.</title>
        <authorList>
            <person name="Wang Y."/>
            <person name="Stata M."/>
            <person name="Wang W."/>
            <person name="Stajich J.E."/>
            <person name="White M.M."/>
            <person name="Moncalvo J.M."/>
        </authorList>
    </citation>
    <scope>NUCLEOTIDE SEQUENCE [LARGE SCALE GENOMIC DNA]</scope>
    <source>
        <strain evidence="7 8">AUS-77-4</strain>
    </source>
</reference>
<evidence type="ECO:0000256" key="5">
    <source>
        <dbReference type="PIRSR" id="PIRSR036492-1"/>
    </source>
</evidence>
<comment type="similarity">
    <text evidence="1 4">Belongs to the aldehyde dehydrogenase family.</text>
</comment>
<dbReference type="Gene3D" id="3.40.605.10">
    <property type="entry name" value="Aldehyde Dehydrogenase, Chain A, domain 1"/>
    <property type="match status" value="1"/>
</dbReference>
<evidence type="ECO:0000313" key="7">
    <source>
        <dbReference type="EMBL" id="PVU89081.1"/>
    </source>
</evidence>
<dbReference type="Gene3D" id="3.40.309.10">
    <property type="entry name" value="Aldehyde Dehydrogenase, Chain A, domain 2"/>
    <property type="match status" value="1"/>
</dbReference>
<evidence type="ECO:0000256" key="4">
    <source>
        <dbReference type="PIRNR" id="PIRNR036492"/>
    </source>
</evidence>
<dbReference type="InterPro" id="IPR015590">
    <property type="entry name" value="Aldehyde_DH_dom"/>
</dbReference>
<dbReference type="InterPro" id="IPR016160">
    <property type="entry name" value="Ald_DH_CS_CYS"/>
</dbReference>
<evidence type="ECO:0000256" key="2">
    <source>
        <dbReference type="ARBA" id="ARBA00023002"/>
    </source>
</evidence>
<evidence type="ECO:0000256" key="3">
    <source>
        <dbReference type="ARBA" id="ARBA00023027"/>
    </source>
</evidence>
<keyword evidence="3" id="KW-0520">NAD</keyword>
<keyword evidence="8" id="KW-1185">Reference proteome</keyword>
<evidence type="ECO:0000259" key="6">
    <source>
        <dbReference type="Pfam" id="PF00171"/>
    </source>
</evidence>
<dbReference type="EMBL" id="MBFT01000577">
    <property type="protein sequence ID" value="PVU89081.1"/>
    <property type="molecule type" value="Genomic_DNA"/>
</dbReference>
<dbReference type="GO" id="GO:0006081">
    <property type="term" value="P:aldehyde metabolic process"/>
    <property type="evidence" value="ECO:0007669"/>
    <property type="project" value="InterPro"/>
</dbReference>
<feature type="domain" description="Aldehyde dehydrogenase" evidence="6">
    <location>
        <begin position="14"/>
        <end position="463"/>
    </location>
</feature>
<dbReference type="PANTHER" id="PTHR43570">
    <property type="entry name" value="ALDEHYDE DEHYDROGENASE"/>
    <property type="match status" value="1"/>
</dbReference>
<dbReference type="GO" id="GO:0004029">
    <property type="term" value="F:aldehyde dehydrogenase (NAD+) activity"/>
    <property type="evidence" value="ECO:0007669"/>
    <property type="project" value="TreeGrafter"/>
</dbReference>
<dbReference type="GO" id="GO:0005737">
    <property type="term" value="C:cytoplasm"/>
    <property type="evidence" value="ECO:0007669"/>
    <property type="project" value="TreeGrafter"/>
</dbReference>
<keyword evidence="2 4" id="KW-0560">Oxidoreductase</keyword>
<dbReference type="PROSITE" id="PS00070">
    <property type="entry name" value="ALDEHYDE_DEHYDR_CYS"/>
    <property type="match status" value="1"/>
</dbReference>
<dbReference type="STRING" id="61424.A0A2T9Y9R8"/>
<evidence type="ECO:0000256" key="1">
    <source>
        <dbReference type="ARBA" id="ARBA00009986"/>
    </source>
</evidence>
<comment type="caution">
    <text evidence="7">The sequence shown here is derived from an EMBL/GenBank/DDBJ whole genome shotgun (WGS) entry which is preliminary data.</text>
</comment>
<dbReference type="PANTHER" id="PTHR43570:SF16">
    <property type="entry name" value="ALDEHYDE DEHYDROGENASE TYPE III, ISOFORM Q"/>
    <property type="match status" value="1"/>
</dbReference>
<dbReference type="FunFam" id="3.40.309.10:FF:000003">
    <property type="entry name" value="Aldehyde dehydrogenase"/>
    <property type="match status" value="1"/>
</dbReference>
<dbReference type="InterPro" id="IPR016163">
    <property type="entry name" value="Ald_DH_C"/>
</dbReference>
<dbReference type="FunFam" id="3.40.605.10:FF:000004">
    <property type="entry name" value="Aldehyde dehydrogenase"/>
    <property type="match status" value="1"/>
</dbReference>
<dbReference type="Proteomes" id="UP000245699">
    <property type="component" value="Unassembled WGS sequence"/>
</dbReference>
<feature type="active site" evidence="5">
    <location>
        <position position="223"/>
    </location>
</feature>
<dbReference type="InterPro" id="IPR012394">
    <property type="entry name" value="Aldehyde_DH_NAD(P)"/>
</dbReference>
<dbReference type="OrthoDB" id="440325at2759"/>
<dbReference type="InterPro" id="IPR016162">
    <property type="entry name" value="Ald_DH_N"/>
</dbReference>